<organism evidence="1 2">
    <name type="scientific">Frankliniella occidentalis</name>
    <name type="common">Western flower thrips</name>
    <name type="synonym">Euthrips occidentalis</name>
    <dbReference type="NCBI Taxonomy" id="133901"/>
    <lineage>
        <taxon>Eukaryota</taxon>
        <taxon>Metazoa</taxon>
        <taxon>Ecdysozoa</taxon>
        <taxon>Arthropoda</taxon>
        <taxon>Hexapoda</taxon>
        <taxon>Insecta</taxon>
        <taxon>Pterygota</taxon>
        <taxon>Neoptera</taxon>
        <taxon>Paraneoptera</taxon>
        <taxon>Thysanoptera</taxon>
        <taxon>Terebrantia</taxon>
        <taxon>Thripoidea</taxon>
        <taxon>Thripidae</taxon>
        <taxon>Frankliniella</taxon>
    </lineage>
</organism>
<dbReference type="InterPro" id="IPR031720">
    <property type="entry name" value="DUF4728"/>
</dbReference>
<dbReference type="Pfam" id="PF15860">
    <property type="entry name" value="DUF4728"/>
    <property type="match status" value="1"/>
</dbReference>
<dbReference type="PANTHER" id="PTHR36694">
    <property type="entry name" value="PASIFLORA 1, ISOFORM A-RELATED"/>
    <property type="match status" value="1"/>
</dbReference>
<proteinExistence type="predicted"/>
<accession>A0A6J1S059</accession>
<dbReference type="AlphaFoldDB" id="A0A6J1S059"/>
<dbReference type="GeneID" id="113202277"/>
<protein>
    <submittedName>
        <fullName evidence="2">Uncharacterized protein LOC113202277</fullName>
    </submittedName>
</protein>
<sequence>MAILDKGCFCCELGTCVKVQGFFLAAVFSVLAILDVVLLAAWVVPREQNPGPYADESDRRTISIAKVGCAVLLMCLIVWVLLVCLLLYGVYKRKRMLFWPYMVVAGLHLFITVGLLIFYAASVNSQIPNIILLAIVLVVQFYLLLNVISLFQKLGEDEELESTIHIHEQQTL</sequence>
<dbReference type="OrthoDB" id="10504817at2759"/>
<dbReference type="Proteomes" id="UP000504606">
    <property type="component" value="Unplaced"/>
</dbReference>
<evidence type="ECO:0000313" key="2">
    <source>
        <dbReference type="RefSeq" id="XP_052131307.1"/>
    </source>
</evidence>
<keyword evidence="1" id="KW-1185">Reference proteome</keyword>
<name>A0A6J1S059_FRAOC</name>
<reference evidence="2" key="1">
    <citation type="submission" date="2025-08" db="UniProtKB">
        <authorList>
            <consortium name="RefSeq"/>
        </authorList>
    </citation>
    <scope>IDENTIFICATION</scope>
    <source>
        <tissue evidence="2">Whole organism</tissue>
    </source>
</reference>
<dbReference type="PANTHER" id="PTHR36694:SF11">
    <property type="entry name" value="LP21121P-RELATED"/>
    <property type="match status" value="1"/>
</dbReference>
<dbReference type="KEGG" id="foc:113202277"/>
<gene>
    <name evidence="2" type="primary">LOC113202277</name>
</gene>
<evidence type="ECO:0000313" key="1">
    <source>
        <dbReference type="Proteomes" id="UP000504606"/>
    </source>
</evidence>
<dbReference type="RefSeq" id="XP_052131307.1">
    <property type="nucleotide sequence ID" value="XM_052275347.1"/>
</dbReference>